<reference evidence="1 2" key="1">
    <citation type="submission" date="2018-02" db="EMBL/GenBank/DDBJ databases">
        <title>Full genome sequencing of a novel polyvalent bacteriophage as one of T4-Family member.</title>
        <authorList>
            <person name="Kawasaki T."/>
            <person name="Saad A.M."/>
            <person name="Yamada T."/>
        </authorList>
    </citation>
    <scope>NUCLEOTIDE SEQUENCE [LARGE SCALE GENOMIC DNA]</scope>
    <source>
        <strain evidence="1 2">EcS1</strain>
    </source>
</reference>
<dbReference type="GeneID" id="65108351"/>
<dbReference type="RefSeq" id="YP_010090859.1">
    <property type="nucleotide sequence ID" value="NC_055721.1"/>
</dbReference>
<sequence length="82" mass="9025">MSDIQKQVAQLESSVAALKVRVFDAQEVAGQYKEQAESLGTLIKELVSILKVETVDEQVTFEAILERARVLTAEDETVDSEG</sequence>
<dbReference type="EMBL" id="LC371242">
    <property type="protein sequence ID" value="BBC78212.1"/>
    <property type="molecule type" value="Genomic_DNA"/>
</dbReference>
<accession>A0A2Z5ZCT1</accession>
<dbReference type="Proteomes" id="UP000250157">
    <property type="component" value="Segment"/>
</dbReference>
<name>A0A2Z5ZCT1_9CAUD</name>
<keyword evidence="2" id="KW-1185">Reference proteome</keyword>
<evidence type="ECO:0000313" key="1">
    <source>
        <dbReference type="EMBL" id="BBC78212.1"/>
    </source>
</evidence>
<dbReference type="KEGG" id="vg:65108351"/>
<proteinExistence type="predicted"/>
<protein>
    <submittedName>
        <fullName evidence="1">Chaperone for long tail fiber formation</fullName>
    </submittedName>
</protein>
<organism evidence="1 2">
    <name type="scientific">Escherichia phage EcS1</name>
    <dbReference type="NCBI Taxonomy" id="2083276"/>
    <lineage>
        <taxon>Viruses</taxon>
        <taxon>Duplodnaviria</taxon>
        <taxon>Heunggongvirae</taxon>
        <taxon>Uroviricota</taxon>
        <taxon>Caudoviricetes</taxon>
        <taxon>Pantevenvirales</taxon>
        <taxon>Straboviridae</taxon>
        <taxon>Tevenvirinae</taxon>
        <taxon>Kagamiyamavirus</taxon>
        <taxon>Kagamiyamavirus ecs1</taxon>
    </lineage>
</organism>
<evidence type="ECO:0000313" key="2">
    <source>
        <dbReference type="Proteomes" id="UP000250157"/>
    </source>
</evidence>